<keyword evidence="2" id="KW-1185">Reference proteome</keyword>
<organism evidence="1 2">
    <name type="scientific">Sphingomonas pokkalii</name>
    <dbReference type="NCBI Taxonomy" id="2175090"/>
    <lineage>
        <taxon>Bacteria</taxon>
        <taxon>Pseudomonadati</taxon>
        <taxon>Pseudomonadota</taxon>
        <taxon>Alphaproteobacteria</taxon>
        <taxon>Sphingomonadales</taxon>
        <taxon>Sphingomonadaceae</taxon>
        <taxon>Sphingomonas</taxon>
    </lineage>
</organism>
<name>A0A2U0SEI5_9SPHN</name>
<evidence type="ECO:0000313" key="1">
    <source>
        <dbReference type="EMBL" id="PVX29773.1"/>
    </source>
</evidence>
<accession>A0A2U0SEI5</accession>
<protein>
    <submittedName>
        <fullName evidence="1">Uncharacterized protein</fullName>
    </submittedName>
</protein>
<dbReference type="AlphaFoldDB" id="A0A2U0SEI5"/>
<evidence type="ECO:0000313" key="2">
    <source>
        <dbReference type="Proteomes" id="UP000245890"/>
    </source>
</evidence>
<gene>
    <name evidence="1" type="ORF">DD559_10920</name>
</gene>
<dbReference type="RefSeq" id="WP_116469192.1">
    <property type="nucleotide sequence ID" value="NZ_QENQ01000001.1"/>
</dbReference>
<sequence length="161" mass="16146">MTSFAGAAGQAKFTKFTVVTGFAGAAGQAKFTKFTVVTGFAGAAGRAKFTKFTVVTGFAGAAGRAKFTKFTVVTDFAGAAGRAKFTKFTAVKGFAVLPDGQSSQSSHDDAIARGCGAGGAGLLRTAVVGAGKACGRCATPAPRQTWKIDAIKEQAPHPGSV</sequence>
<comment type="caution">
    <text evidence="1">The sequence shown here is derived from an EMBL/GenBank/DDBJ whole genome shotgun (WGS) entry which is preliminary data.</text>
</comment>
<dbReference type="Proteomes" id="UP000245890">
    <property type="component" value="Unassembled WGS sequence"/>
</dbReference>
<reference evidence="1 2" key="1">
    <citation type="submission" date="2018-05" db="EMBL/GenBank/DDBJ databases">
        <title>Description of Sphingomonas pokkalii sp nov, isolated from the rhizosphere of saline tolerant pokkali rice and its draft genome analysis.</title>
        <authorList>
            <person name="Menon R."/>
            <person name="Kumari S."/>
            <person name="Rameshkumar N."/>
        </authorList>
    </citation>
    <scope>NUCLEOTIDE SEQUENCE [LARGE SCALE GENOMIC DNA]</scope>
    <source>
        <strain evidence="1 2">L3B27</strain>
    </source>
</reference>
<proteinExistence type="predicted"/>
<dbReference type="EMBL" id="QENQ01000001">
    <property type="protein sequence ID" value="PVX29773.1"/>
    <property type="molecule type" value="Genomic_DNA"/>
</dbReference>